<dbReference type="PRINTS" id="PR00046">
    <property type="entry name" value="SIGMA70FCT"/>
</dbReference>
<dbReference type="Pfam" id="PF04545">
    <property type="entry name" value="Sigma70_r4"/>
    <property type="match status" value="1"/>
</dbReference>
<evidence type="ECO:0000259" key="1">
    <source>
        <dbReference type="Pfam" id="PF04545"/>
    </source>
</evidence>
<dbReference type="EMBL" id="BK016080">
    <property type="protein sequence ID" value="DAF93065.1"/>
    <property type="molecule type" value="Genomic_DNA"/>
</dbReference>
<accession>A0A8S5UF02</accession>
<proteinExistence type="predicted"/>
<sequence length="670" mass="79830">MKYTHEELNKRCEKYFEELIEKGTDPDEIQDLCVIFLENGGRKYVPKWYSKKKALEEDFEKELVPFAEDNKDAVYYIDPISYADDLYERLYNILITLTKRETSVLYYRFGENLTLDQTKKIFNVTRERIRQVEAKALRKIRHPWRSRNIRDFVDAYNSGTFYNIYIDKPESISGSNDFLKIFKEACNYLAENKSVDVLTEPVKKKPLARNVDTSNLSLEEIAIVWDEYRNVLLSNTDAVVTKPKKTIAEKISAKRIKDDAVNENIRKIKYICNKYSGRSNDHIHPEYMKYMSNLFMYIKMDSCVALKNKETEYRLRFSKSLLRETKELSERKNINISAICELAEYYPWSEKWYIQPLYSMDFEWARYNTELLPAELSKAIYEITRYHNALRYYHIPFIEVLKEYDNITGAKTTENIMTEIEKFANNNKCKGIVQDVVEEYPEYKKSPFIFVSENDARKHSALDGRDIDNNWKREFKISKSIYDGNSTRAERFKTKIKYSTSERKKSIADRRREVGLSILKRIKNHEYDPSNFCYILSEAYKLIYGSQGSMRIYHSLQTMKDYNYNAFENIEKYIDFVNSNTDWILTIINNMVKRRIIDIKYNTIDFSRSCNLIDKYMETRSIESVIHGTIYRNIEDYDEFGCKLSQLDHHYVALFDIVYMLKACCEYKRF</sequence>
<organism evidence="2">
    <name type="scientific">Myoviridae sp. ctcyQ27</name>
    <dbReference type="NCBI Taxonomy" id="2825139"/>
    <lineage>
        <taxon>Viruses</taxon>
        <taxon>Duplodnaviria</taxon>
        <taxon>Heunggongvirae</taxon>
        <taxon>Uroviricota</taxon>
        <taxon>Caudoviricetes</taxon>
    </lineage>
</organism>
<dbReference type="InterPro" id="IPR036388">
    <property type="entry name" value="WH-like_DNA-bd_sf"/>
</dbReference>
<protein>
    <submittedName>
        <fullName evidence="2">RNA polymerase sigma factor</fullName>
    </submittedName>
</protein>
<evidence type="ECO:0000313" key="2">
    <source>
        <dbReference type="EMBL" id="DAF93065.1"/>
    </source>
</evidence>
<dbReference type="InterPro" id="IPR050239">
    <property type="entry name" value="Sigma-70_RNA_pol_init_factors"/>
</dbReference>
<dbReference type="Gene3D" id="1.10.10.10">
    <property type="entry name" value="Winged helix-like DNA-binding domain superfamily/Winged helix DNA-binding domain"/>
    <property type="match status" value="1"/>
</dbReference>
<dbReference type="CDD" id="cd06171">
    <property type="entry name" value="Sigma70_r4"/>
    <property type="match status" value="1"/>
</dbReference>
<feature type="domain" description="RNA polymerase sigma-70 region 4" evidence="1">
    <location>
        <begin position="96"/>
        <end position="142"/>
    </location>
</feature>
<dbReference type="InterPro" id="IPR013324">
    <property type="entry name" value="RNA_pol_sigma_r3/r4-like"/>
</dbReference>
<dbReference type="SUPFAM" id="SSF88659">
    <property type="entry name" value="Sigma3 and sigma4 domains of RNA polymerase sigma factors"/>
    <property type="match status" value="1"/>
</dbReference>
<dbReference type="InterPro" id="IPR000943">
    <property type="entry name" value="RNA_pol_sigma70"/>
</dbReference>
<dbReference type="GO" id="GO:0006352">
    <property type="term" value="P:DNA-templated transcription initiation"/>
    <property type="evidence" value="ECO:0007669"/>
    <property type="project" value="InterPro"/>
</dbReference>
<dbReference type="PANTHER" id="PTHR30603">
    <property type="entry name" value="RNA POLYMERASE SIGMA FACTOR RPO"/>
    <property type="match status" value="1"/>
</dbReference>
<dbReference type="PANTHER" id="PTHR30603:SF60">
    <property type="entry name" value="RNA POLYMERASE SIGMA FACTOR RPOD"/>
    <property type="match status" value="1"/>
</dbReference>
<dbReference type="InterPro" id="IPR007630">
    <property type="entry name" value="RNA_pol_sigma70_r4"/>
</dbReference>
<name>A0A8S5UF02_9CAUD</name>
<reference evidence="2" key="1">
    <citation type="journal article" date="2021" name="Proc. Natl. Acad. Sci. U.S.A.">
        <title>A Catalog of Tens of Thousands of Viruses from Human Metagenomes Reveals Hidden Associations with Chronic Diseases.</title>
        <authorList>
            <person name="Tisza M.J."/>
            <person name="Buck C.B."/>
        </authorList>
    </citation>
    <scope>NUCLEOTIDE SEQUENCE</scope>
    <source>
        <strain evidence="2">CtcyQ27</strain>
    </source>
</reference>
<dbReference type="GO" id="GO:0003700">
    <property type="term" value="F:DNA-binding transcription factor activity"/>
    <property type="evidence" value="ECO:0007669"/>
    <property type="project" value="InterPro"/>
</dbReference>